<dbReference type="EMBL" id="JAPWGY010000028">
    <property type="protein sequence ID" value="MCZ4283169.1"/>
    <property type="molecule type" value="Genomic_DNA"/>
</dbReference>
<feature type="non-terminal residue" evidence="1">
    <location>
        <position position="82"/>
    </location>
</feature>
<comment type="caution">
    <text evidence="1">The sequence shown here is derived from an EMBL/GenBank/DDBJ whole genome shotgun (WGS) entry which is preliminary data.</text>
</comment>
<organism evidence="1 2">
    <name type="scientific">Kiloniella laminariae</name>
    <dbReference type="NCBI Taxonomy" id="454162"/>
    <lineage>
        <taxon>Bacteria</taxon>
        <taxon>Pseudomonadati</taxon>
        <taxon>Pseudomonadota</taxon>
        <taxon>Alphaproteobacteria</taxon>
        <taxon>Rhodospirillales</taxon>
        <taxon>Kiloniellaceae</taxon>
        <taxon>Kiloniella</taxon>
    </lineage>
</organism>
<protein>
    <submittedName>
        <fullName evidence="1">Uncharacterized protein</fullName>
    </submittedName>
</protein>
<evidence type="ECO:0000313" key="2">
    <source>
        <dbReference type="Proteomes" id="UP001069802"/>
    </source>
</evidence>
<reference evidence="1" key="1">
    <citation type="submission" date="2022-12" db="EMBL/GenBank/DDBJ databases">
        <title>Bacterial isolates from different developmental stages of Nematostella vectensis.</title>
        <authorList>
            <person name="Fraune S."/>
        </authorList>
    </citation>
    <scope>NUCLEOTIDE SEQUENCE</scope>
    <source>
        <strain evidence="1">G21630-S1</strain>
    </source>
</reference>
<sequence length="82" mass="8489">MDVTVGGHTQLDGAVIASTEGDVTLDTETFDYRDIQDHDNYKNVNGSISGSVGIGGGDSADSASPDLLDRIAALPTIEGSYE</sequence>
<dbReference type="RefSeq" id="WP_269425289.1">
    <property type="nucleotide sequence ID" value="NZ_JAPWGY010000028.1"/>
</dbReference>
<evidence type="ECO:0000313" key="1">
    <source>
        <dbReference type="EMBL" id="MCZ4283169.1"/>
    </source>
</evidence>
<accession>A0ABT4LQ07</accession>
<keyword evidence="2" id="KW-1185">Reference proteome</keyword>
<dbReference type="Proteomes" id="UP001069802">
    <property type="component" value="Unassembled WGS sequence"/>
</dbReference>
<proteinExistence type="predicted"/>
<gene>
    <name evidence="1" type="ORF">O4H49_20495</name>
</gene>
<name>A0ABT4LQ07_9PROT</name>